<proteinExistence type="predicted"/>
<name>A0A067LM84_JATCU</name>
<evidence type="ECO:0000313" key="1">
    <source>
        <dbReference type="EMBL" id="KDP45519.1"/>
    </source>
</evidence>
<accession>A0A067LM84</accession>
<sequence>MAQIPEIPASAYTPEMEVFGVISDIPVFEGAQIPVSRNALTHGMRPLQFLPAPGFDFLIRHETDAMRGFQSEVDLSKAQAGGSSPDASAFWDLLDPPMQARVIAAGFGDYAGSSSH</sequence>
<keyword evidence="2" id="KW-1185">Reference proteome</keyword>
<dbReference type="EMBL" id="KK914231">
    <property type="protein sequence ID" value="KDP45519.1"/>
    <property type="molecule type" value="Genomic_DNA"/>
</dbReference>
<dbReference type="Proteomes" id="UP000027138">
    <property type="component" value="Unassembled WGS sequence"/>
</dbReference>
<dbReference type="AlphaFoldDB" id="A0A067LM84"/>
<gene>
    <name evidence="1" type="ORF">JCGZ_17072</name>
</gene>
<reference evidence="1 2" key="1">
    <citation type="journal article" date="2014" name="PLoS ONE">
        <title>Global Analysis of Gene Expression Profiles in Physic Nut (Jatropha curcas L.) Seedlings Exposed to Salt Stress.</title>
        <authorList>
            <person name="Zhang L."/>
            <person name="Zhang C."/>
            <person name="Wu P."/>
            <person name="Chen Y."/>
            <person name="Li M."/>
            <person name="Jiang H."/>
            <person name="Wu G."/>
        </authorList>
    </citation>
    <scope>NUCLEOTIDE SEQUENCE [LARGE SCALE GENOMIC DNA]</scope>
    <source>
        <strain evidence="2">cv. GZQX0401</strain>
        <tissue evidence="1">Young leaves</tissue>
    </source>
</reference>
<evidence type="ECO:0000313" key="2">
    <source>
        <dbReference type="Proteomes" id="UP000027138"/>
    </source>
</evidence>
<organism evidence="1 2">
    <name type="scientific">Jatropha curcas</name>
    <name type="common">Barbados nut</name>
    <dbReference type="NCBI Taxonomy" id="180498"/>
    <lineage>
        <taxon>Eukaryota</taxon>
        <taxon>Viridiplantae</taxon>
        <taxon>Streptophyta</taxon>
        <taxon>Embryophyta</taxon>
        <taxon>Tracheophyta</taxon>
        <taxon>Spermatophyta</taxon>
        <taxon>Magnoliopsida</taxon>
        <taxon>eudicotyledons</taxon>
        <taxon>Gunneridae</taxon>
        <taxon>Pentapetalae</taxon>
        <taxon>rosids</taxon>
        <taxon>fabids</taxon>
        <taxon>Malpighiales</taxon>
        <taxon>Euphorbiaceae</taxon>
        <taxon>Crotonoideae</taxon>
        <taxon>Jatropheae</taxon>
        <taxon>Jatropha</taxon>
    </lineage>
</organism>
<protein>
    <submittedName>
        <fullName evidence="1">Uncharacterized protein</fullName>
    </submittedName>
</protein>